<dbReference type="OrthoDB" id="1132160at2"/>
<accession>A0A1H7MKS4</accession>
<dbReference type="Proteomes" id="UP000198916">
    <property type="component" value="Unassembled WGS sequence"/>
</dbReference>
<keyword evidence="1" id="KW-0472">Membrane</keyword>
<proteinExistence type="predicted"/>
<name>A0A1H7MKS4_9SPHI</name>
<feature type="transmembrane region" description="Helical" evidence="1">
    <location>
        <begin position="144"/>
        <end position="166"/>
    </location>
</feature>
<dbReference type="AlphaFoldDB" id="A0A1H7MKS4"/>
<keyword evidence="1" id="KW-1133">Transmembrane helix</keyword>
<reference evidence="3" key="1">
    <citation type="submission" date="2016-10" db="EMBL/GenBank/DDBJ databases">
        <authorList>
            <person name="Varghese N."/>
            <person name="Submissions S."/>
        </authorList>
    </citation>
    <scope>NUCLEOTIDE SEQUENCE [LARGE SCALE GENOMIC DNA]</scope>
    <source>
        <strain evidence="3">Jip14</strain>
    </source>
</reference>
<keyword evidence="3" id="KW-1185">Reference proteome</keyword>
<feature type="transmembrane region" description="Helical" evidence="1">
    <location>
        <begin position="114"/>
        <end position="132"/>
    </location>
</feature>
<dbReference type="RefSeq" id="WP_090605113.1">
    <property type="nucleotide sequence ID" value="NZ_FNZR01000003.1"/>
</dbReference>
<feature type="transmembrane region" description="Helical" evidence="1">
    <location>
        <begin position="35"/>
        <end position="59"/>
    </location>
</feature>
<evidence type="ECO:0000313" key="2">
    <source>
        <dbReference type="EMBL" id="SEL11295.1"/>
    </source>
</evidence>
<evidence type="ECO:0000256" key="1">
    <source>
        <dbReference type="SAM" id="Phobius"/>
    </source>
</evidence>
<gene>
    <name evidence="2" type="ORF">SAMN05421740_103542</name>
</gene>
<sequence>MAKVLLYNIARFVVLLLMQVFLFKNIGYYNLATPFPYILFILLLPVGIPNFILYCLAFIMGVSVDAFYDTLGVNAAACVALAWSRIMFVRITIQTDHYENYMTPIWGTVPFRWYFLYVLVLALFHHTVLFSLEAFTFHQFHYTFIRILLSCIFTVIIILLFSLLFYRKKQR</sequence>
<keyword evidence="1" id="KW-0812">Transmembrane</keyword>
<protein>
    <recommendedName>
        <fullName evidence="4">Rod shape-determining protein MreD</fullName>
    </recommendedName>
</protein>
<dbReference type="STRING" id="332977.SAMN05421740_103542"/>
<evidence type="ECO:0008006" key="4">
    <source>
        <dbReference type="Google" id="ProtNLM"/>
    </source>
</evidence>
<organism evidence="2 3">
    <name type="scientific">Parapedobacter koreensis</name>
    <dbReference type="NCBI Taxonomy" id="332977"/>
    <lineage>
        <taxon>Bacteria</taxon>
        <taxon>Pseudomonadati</taxon>
        <taxon>Bacteroidota</taxon>
        <taxon>Sphingobacteriia</taxon>
        <taxon>Sphingobacteriales</taxon>
        <taxon>Sphingobacteriaceae</taxon>
        <taxon>Parapedobacter</taxon>
    </lineage>
</organism>
<dbReference type="EMBL" id="FNZR01000003">
    <property type="protein sequence ID" value="SEL11295.1"/>
    <property type="molecule type" value="Genomic_DNA"/>
</dbReference>
<feature type="transmembrane region" description="Helical" evidence="1">
    <location>
        <begin position="71"/>
        <end position="93"/>
    </location>
</feature>
<evidence type="ECO:0000313" key="3">
    <source>
        <dbReference type="Proteomes" id="UP000198916"/>
    </source>
</evidence>
<feature type="transmembrane region" description="Helical" evidence="1">
    <location>
        <begin position="6"/>
        <end position="23"/>
    </location>
</feature>